<protein>
    <recommendedName>
        <fullName evidence="3">Zinc-ribbon domain-containing protein</fullName>
    </recommendedName>
</protein>
<evidence type="ECO:0000256" key="1">
    <source>
        <dbReference type="SAM" id="MobiDB-lite"/>
    </source>
</evidence>
<feature type="region of interest" description="Disordered" evidence="1">
    <location>
        <begin position="92"/>
        <end position="133"/>
    </location>
</feature>
<name>A0A0R2IR44_9LACO</name>
<keyword evidence="2" id="KW-0812">Transmembrane</keyword>
<comment type="caution">
    <text evidence="4">The sequence shown here is derived from an EMBL/GenBank/DDBJ whole genome shotgun (WGS) entry which is preliminary data.</text>
</comment>
<dbReference type="InterPro" id="IPR026870">
    <property type="entry name" value="Zinc_ribbon_dom"/>
</dbReference>
<accession>A0A0R2IR44</accession>
<dbReference type="Pfam" id="PF13240">
    <property type="entry name" value="Zn_Ribbon_1"/>
    <property type="match status" value="1"/>
</dbReference>
<reference evidence="4 5" key="1">
    <citation type="journal article" date="2015" name="Genome Announc.">
        <title>Expanding the biotechnology potential of lactobacilli through comparative genomics of 213 strains and associated genera.</title>
        <authorList>
            <person name="Sun Z."/>
            <person name="Harris H.M."/>
            <person name="McCann A."/>
            <person name="Guo C."/>
            <person name="Argimon S."/>
            <person name="Zhang W."/>
            <person name="Yang X."/>
            <person name="Jeffery I.B."/>
            <person name="Cooney J.C."/>
            <person name="Kagawa T.F."/>
            <person name="Liu W."/>
            <person name="Song Y."/>
            <person name="Salvetti E."/>
            <person name="Wrobel A."/>
            <person name="Rasinkangas P."/>
            <person name="Parkhill J."/>
            <person name="Rea M.C."/>
            <person name="O'Sullivan O."/>
            <person name="Ritari J."/>
            <person name="Douillard F.P."/>
            <person name="Paul Ross R."/>
            <person name="Yang R."/>
            <person name="Briner A.E."/>
            <person name="Felis G.E."/>
            <person name="de Vos W.M."/>
            <person name="Barrangou R."/>
            <person name="Klaenhammer T.R."/>
            <person name="Caufield P.W."/>
            <person name="Cui Y."/>
            <person name="Zhang H."/>
            <person name="O'Toole P.W."/>
        </authorList>
    </citation>
    <scope>NUCLEOTIDE SEQUENCE [LARGE SCALE GENOMIC DNA]</scope>
    <source>
        <strain evidence="4 5">DSM 17757</strain>
    </source>
</reference>
<keyword evidence="2" id="KW-0472">Membrane</keyword>
<evidence type="ECO:0000313" key="5">
    <source>
        <dbReference type="Proteomes" id="UP000051568"/>
    </source>
</evidence>
<keyword evidence="5" id="KW-1185">Reference proteome</keyword>
<feature type="transmembrane region" description="Helical" evidence="2">
    <location>
        <begin position="64"/>
        <end position="84"/>
    </location>
</feature>
<feature type="compositionally biased region" description="Low complexity" evidence="1">
    <location>
        <begin position="101"/>
        <end position="110"/>
    </location>
</feature>
<dbReference type="PATRIC" id="fig|319652.3.peg.209"/>
<evidence type="ECO:0000313" key="4">
    <source>
        <dbReference type="EMBL" id="KRN67664.1"/>
    </source>
</evidence>
<keyword evidence="2" id="KW-1133">Transmembrane helix</keyword>
<dbReference type="STRING" id="319652.IV80_GL000207"/>
<evidence type="ECO:0000259" key="3">
    <source>
        <dbReference type="Pfam" id="PF13240"/>
    </source>
</evidence>
<dbReference type="OrthoDB" id="2293175at2"/>
<dbReference type="EMBL" id="JQBR01000001">
    <property type="protein sequence ID" value="KRN67664.1"/>
    <property type="molecule type" value="Genomic_DNA"/>
</dbReference>
<gene>
    <name evidence="4" type="ORF">IV80_GL000207</name>
</gene>
<feature type="domain" description="Zinc-ribbon" evidence="3">
    <location>
        <begin position="8"/>
        <end position="30"/>
    </location>
</feature>
<sequence>MENERLHFCPNCGYELQENARFCPNCGYDLRTIQSEPMTRKNRYQANESIPETSKPKSGKKAGLIMSILGILVIILGIGAWFVLTEGNKVSGGDEQQATVSSSTSSTSQSEDQDSSEDSSTSSDTQPEKLIVSDLTPEEAASAIVAYGSDQINNSDDDLWTGVWDTAATSGMTVYINNFDEVSDDSLSNPGENNVLYTIKLASGDTNRLFYTLNDGQVYYYTGRYVQRKYHFDYDGAAVGQASLKRVVHEVNQDADLLKTVKEANPVIEDDR</sequence>
<proteinExistence type="predicted"/>
<dbReference type="AlphaFoldDB" id="A0A0R2IR44"/>
<organism evidence="4 5">
    <name type="scientific">Pediococcus cellicola</name>
    <dbReference type="NCBI Taxonomy" id="319652"/>
    <lineage>
        <taxon>Bacteria</taxon>
        <taxon>Bacillati</taxon>
        <taxon>Bacillota</taxon>
        <taxon>Bacilli</taxon>
        <taxon>Lactobacillales</taxon>
        <taxon>Lactobacillaceae</taxon>
        <taxon>Pediococcus</taxon>
    </lineage>
</organism>
<dbReference type="Proteomes" id="UP000051568">
    <property type="component" value="Unassembled WGS sequence"/>
</dbReference>
<evidence type="ECO:0000256" key="2">
    <source>
        <dbReference type="SAM" id="Phobius"/>
    </source>
</evidence>
<dbReference type="RefSeq" id="WP_057748212.1">
    <property type="nucleotide sequence ID" value="NZ_BJVH01000001.1"/>
</dbReference>
<feature type="region of interest" description="Disordered" evidence="1">
    <location>
        <begin position="39"/>
        <end position="59"/>
    </location>
</feature>